<dbReference type="AlphaFoldDB" id="A0AAP8QI64"/>
<protein>
    <submittedName>
        <fullName evidence="1">Uncharacterized protein</fullName>
    </submittedName>
</protein>
<dbReference type="EMBL" id="PRKQ01000001">
    <property type="protein sequence ID" value="PPB12968.1"/>
    <property type="molecule type" value="Genomic_DNA"/>
</dbReference>
<gene>
    <name evidence="1" type="ORF">C4A77_00860</name>
</gene>
<name>A0AAP8QI64_BRELA</name>
<sequence length="71" mass="8034">MLRSFEDDILIKGEVTQMPTEKYKKIRDALFAISILGFAKTGDYELDCDEAVDTFKIAKNCARDALGMKQL</sequence>
<dbReference type="Proteomes" id="UP000239759">
    <property type="component" value="Unassembled WGS sequence"/>
</dbReference>
<proteinExistence type="predicted"/>
<evidence type="ECO:0000313" key="2">
    <source>
        <dbReference type="Proteomes" id="UP000239759"/>
    </source>
</evidence>
<accession>A0AAP8QI64</accession>
<reference evidence="1 2" key="1">
    <citation type="submission" date="2018-02" db="EMBL/GenBank/DDBJ databases">
        <title>Comparative analysis of genomes of three Brevibacillus laterosporus strains producers of potent antimicrobials isolated from silage.</title>
        <authorList>
            <person name="Kojic M."/>
            <person name="Miljkovic M."/>
            <person name="Studholme D."/>
            <person name="Filipic B."/>
        </authorList>
    </citation>
    <scope>NUCLEOTIDE SEQUENCE [LARGE SCALE GENOMIC DNA]</scope>
    <source>
        <strain evidence="1 2">BGSP11</strain>
    </source>
</reference>
<organism evidence="1 2">
    <name type="scientific">Brevibacillus laterosporus</name>
    <name type="common">Bacillus laterosporus</name>
    <dbReference type="NCBI Taxonomy" id="1465"/>
    <lineage>
        <taxon>Bacteria</taxon>
        <taxon>Bacillati</taxon>
        <taxon>Bacillota</taxon>
        <taxon>Bacilli</taxon>
        <taxon>Bacillales</taxon>
        <taxon>Paenibacillaceae</taxon>
        <taxon>Brevibacillus</taxon>
    </lineage>
</organism>
<evidence type="ECO:0000313" key="1">
    <source>
        <dbReference type="EMBL" id="PPB12968.1"/>
    </source>
</evidence>
<comment type="caution">
    <text evidence="1">The sequence shown here is derived from an EMBL/GenBank/DDBJ whole genome shotgun (WGS) entry which is preliminary data.</text>
</comment>